<feature type="transmembrane region" description="Helical" evidence="1">
    <location>
        <begin position="72"/>
        <end position="90"/>
    </location>
</feature>
<comment type="caution">
    <text evidence="2">The sequence shown here is derived from an EMBL/GenBank/DDBJ whole genome shotgun (WGS) entry which is preliminary data.</text>
</comment>
<dbReference type="EMBL" id="LGST01000064">
    <property type="protein sequence ID" value="KND95917.1"/>
    <property type="molecule type" value="Genomic_DNA"/>
</dbReference>
<evidence type="ECO:0000313" key="2">
    <source>
        <dbReference type="EMBL" id="KND95917.1"/>
    </source>
</evidence>
<dbReference type="Proteomes" id="UP000037122">
    <property type="component" value="Unassembled WGS sequence"/>
</dbReference>
<sequence>MVSRLDVWKVAIALLRSGAADKKALNGLLRDLDLQARSPWNSTVDEGREWVQNMHRWRLSVWRERIRARSEGNWFIFFSSSFLLGLYSVVKSGRSRRRDRG</sequence>
<keyword evidence="1" id="KW-0472">Membrane</keyword>
<evidence type="ECO:0000313" key="3">
    <source>
        <dbReference type="Proteomes" id="UP000037122"/>
    </source>
</evidence>
<protein>
    <submittedName>
        <fullName evidence="2">Uncharacterized protein</fullName>
    </submittedName>
</protein>
<evidence type="ECO:0000256" key="1">
    <source>
        <dbReference type="SAM" id="Phobius"/>
    </source>
</evidence>
<name>A0A0L0NP34_CANAR</name>
<keyword evidence="1" id="KW-1133">Transmembrane helix</keyword>
<organism evidence="2 3">
    <name type="scientific">Candidozyma auris</name>
    <name type="common">Yeast</name>
    <name type="synonym">Candida auris</name>
    <dbReference type="NCBI Taxonomy" id="498019"/>
    <lineage>
        <taxon>Eukaryota</taxon>
        <taxon>Fungi</taxon>
        <taxon>Dikarya</taxon>
        <taxon>Ascomycota</taxon>
        <taxon>Saccharomycotina</taxon>
        <taxon>Pichiomycetes</taxon>
        <taxon>Metschnikowiaceae</taxon>
        <taxon>Candidozyma</taxon>
    </lineage>
</organism>
<accession>A0A0L0NP34</accession>
<reference evidence="3" key="1">
    <citation type="journal article" date="2015" name="BMC Genomics">
        <title>Draft genome of a commonly misdiagnosed multidrug resistant pathogen Candida auris.</title>
        <authorList>
            <person name="Chatterjee S."/>
            <person name="Alampalli S.V."/>
            <person name="Nageshan R.K."/>
            <person name="Chettiar S.T."/>
            <person name="Joshi S."/>
            <person name="Tatu U.S."/>
        </authorList>
    </citation>
    <scope>NUCLEOTIDE SEQUENCE [LARGE SCALE GENOMIC DNA]</scope>
    <source>
        <strain evidence="3">6684</strain>
    </source>
</reference>
<proteinExistence type="predicted"/>
<dbReference type="VEuPathDB" id="FungiDB:QG37_07874"/>
<dbReference type="AlphaFoldDB" id="A0A0L0NP34"/>
<gene>
    <name evidence="2" type="ORF">QG37_07874</name>
</gene>
<keyword evidence="1" id="KW-0812">Transmembrane</keyword>